<dbReference type="EMBL" id="KN822125">
    <property type="protein sequence ID" value="KIM55959.1"/>
    <property type="molecule type" value="Genomic_DNA"/>
</dbReference>
<keyword evidence="2" id="KW-1185">Reference proteome</keyword>
<gene>
    <name evidence="1" type="ORF">SCLCIDRAFT_1220791</name>
</gene>
<dbReference type="Proteomes" id="UP000053989">
    <property type="component" value="Unassembled WGS sequence"/>
</dbReference>
<sequence>MMRAWKNGRPLGGALLLQCGWGVNESKERLHRIVVVCSAILMPTTRSRYNRGSIFEVANVHFQVVFDLYGGQGAA</sequence>
<dbReference type="AlphaFoldDB" id="A0A0C3DHX3"/>
<dbReference type="HOGENOM" id="CLU_2672534_0_0_1"/>
<reference evidence="1 2" key="1">
    <citation type="submission" date="2014-04" db="EMBL/GenBank/DDBJ databases">
        <authorList>
            <consortium name="DOE Joint Genome Institute"/>
            <person name="Kuo A."/>
            <person name="Kohler A."/>
            <person name="Nagy L.G."/>
            <person name="Floudas D."/>
            <person name="Copeland A."/>
            <person name="Barry K.W."/>
            <person name="Cichocki N."/>
            <person name="Veneault-Fourrey C."/>
            <person name="LaButti K."/>
            <person name="Lindquist E.A."/>
            <person name="Lipzen A."/>
            <person name="Lundell T."/>
            <person name="Morin E."/>
            <person name="Murat C."/>
            <person name="Sun H."/>
            <person name="Tunlid A."/>
            <person name="Henrissat B."/>
            <person name="Grigoriev I.V."/>
            <person name="Hibbett D.S."/>
            <person name="Martin F."/>
            <person name="Nordberg H.P."/>
            <person name="Cantor M.N."/>
            <person name="Hua S.X."/>
        </authorList>
    </citation>
    <scope>NUCLEOTIDE SEQUENCE [LARGE SCALE GENOMIC DNA]</scope>
    <source>
        <strain evidence="1 2">Foug A</strain>
    </source>
</reference>
<evidence type="ECO:0000313" key="1">
    <source>
        <dbReference type="EMBL" id="KIM55959.1"/>
    </source>
</evidence>
<evidence type="ECO:0000313" key="2">
    <source>
        <dbReference type="Proteomes" id="UP000053989"/>
    </source>
</evidence>
<reference evidence="2" key="2">
    <citation type="submission" date="2015-01" db="EMBL/GenBank/DDBJ databases">
        <title>Evolutionary Origins and Diversification of the Mycorrhizal Mutualists.</title>
        <authorList>
            <consortium name="DOE Joint Genome Institute"/>
            <consortium name="Mycorrhizal Genomics Consortium"/>
            <person name="Kohler A."/>
            <person name="Kuo A."/>
            <person name="Nagy L.G."/>
            <person name="Floudas D."/>
            <person name="Copeland A."/>
            <person name="Barry K.W."/>
            <person name="Cichocki N."/>
            <person name="Veneault-Fourrey C."/>
            <person name="LaButti K."/>
            <person name="Lindquist E.A."/>
            <person name="Lipzen A."/>
            <person name="Lundell T."/>
            <person name="Morin E."/>
            <person name="Murat C."/>
            <person name="Riley R."/>
            <person name="Ohm R."/>
            <person name="Sun H."/>
            <person name="Tunlid A."/>
            <person name="Henrissat B."/>
            <person name="Grigoriev I.V."/>
            <person name="Hibbett D.S."/>
            <person name="Martin F."/>
        </authorList>
    </citation>
    <scope>NUCLEOTIDE SEQUENCE [LARGE SCALE GENOMIC DNA]</scope>
    <source>
        <strain evidence="2">Foug A</strain>
    </source>
</reference>
<protein>
    <submittedName>
        <fullName evidence="1">Uncharacterized protein</fullName>
    </submittedName>
</protein>
<name>A0A0C3DHX3_9AGAM</name>
<accession>A0A0C3DHX3</accession>
<proteinExistence type="predicted"/>
<dbReference type="InParanoid" id="A0A0C3DHX3"/>
<organism evidence="1 2">
    <name type="scientific">Scleroderma citrinum Foug A</name>
    <dbReference type="NCBI Taxonomy" id="1036808"/>
    <lineage>
        <taxon>Eukaryota</taxon>
        <taxon>Fungi</taxon>
        <taxon>Dikarya</taxon>
        <taxon>Basidiomycota</taxon>
        <taxon>Agaricomycotina</taxon>
        <taxon>Agaricomycetes</taxon>
        <taxon>Agaricomycetidae</taxon>
        <taxon>Boletales</taxon>
        <taxon>Sclerodermatineae</taxon>
        <taxon>Sclerodermataceae</taxon>
        <taxon>Scleroderma</taxon>
    </lineage>
</organism>